<feature type="transmembrane region" description="Helical" evidence="2">
    <location>
        <begin position="132"/>
        <end position="150"/>
    </location>
</feature>
<protein>
    <submittedName>
        <fullName evidence="3">Uncharacterized protein</fullName>
    </submittedName>
</protein>
<keyword evidence="2" id="KW-0472">Membrane</keyword>
<accession>A0ABT4TQ15</accession>
<dbReference type="EMBL" id="JAQFWP010000033">
    <property type="protein sequence ID" value="MDA2806359.1"/>
    <property type="molecule type" value="Genomic_DNA"/>
</dbReference>
<dbReference type="RefSeq" id="WP_270679001.1">
    <property type="nucleotide sequence ID" value="NZ_JAQFWP010000033.1"/>
</dbReference>
<evidence type="ECO:0000313" key="3">
    <source>
        <dbReference type="EMBL" id="MDA2806359.1"/>
    </source>
</evidence>
<evidence type="ECO:0000256" key="2">
    <source>
        <dbReference type="SAM" id="Phobius"/>
    </source>
</evidence>
<keyword evidence="4" id="KW-1185">Reference proteome</keyword>
<feature type="transmembrane region" description="Helical" evidence="2">
    <location>
        <begin position="99"/>
        <end position="120"/>
    </location>
</feature>
<feature type="transmembrane region" description="Helical" evidence="2">
    <location>
        <begin position="190"/>
        <end position="211"/>
    </location>
</feature>
<dbReference type="Proteomes" id="UP001165685">
    <property type="component" value="Unassembled WGS sequence"/>
</dbReference>
<feature type="region of interest" description="Disordered" evidence="1">
    <location>
        <begin position="46"/>
        <end position="91"/>
    </location>
</feature>
<sequence length="364" mass="37466">MTTTDEGTSGVREQPAPEPAGNRYRLAETAKRLSRTYADAEAALDAFEDGLPPQQAEPTQTAALLSPAPSPLPGFPAPSGGEGRNAGADRAPRRRRIGAVLPLAALLLGAVVVVSGAGLVEAVVDAPGLRPVLAPVPGLLLLVCLLGAGEHIAAGRTRWGPALLYGSVLASACALAGLWGHSVAPPGPTAVGTAVGAATLTALAGATCLAAQRRSAAAARDAHGPVAPFVDGSAVVDRVRTRRRGTRLHRLRDRARGAVHTHVRAWEDVHHECLRLADPRSESAPSVVAALNELGAVAPPGSRTPLPGEAVDFAGLGGGNTAATVRCLARYHPRDLEERLDELRRRTPAPAPEGAERVPGAEER</sequence>
<keyword evidence="2" id="KW-0812">Transmembrane</keyword>
<name>A0ABT4TQ15_9ACTN</name>
<gene>
    <name evidence="3" type="ORF">O4U47_17740</name>
</gene>
<organism evidence="3 4">
    <name type="scientific">Nocardiopsis suaedae</name>
    <dbReference type="NCBI Taxonomy" id="3018444"/>
    <lineage>
        <taxon>Bacteria</taxon>
        <taxon>Bacillati</taxon>
        <taxon>Actinomycetota</taxon>
        <taxon>Actinomycetes</taxon>
        <taxon>Streptosporangiales</taxon>
        <taxon>Nocardiopsidaceae</taxon>
        <taxon>Nocardiopsis</taxon>
    </lineage>
</organism>
<proteinExistence type="predicted"/>
<reference evidence="3" key="1">
    <citation type="submission" date="2023-01" db="EMBL/GenBank/DDBJ databases">
        <title>Draft genome sequence of Nocardiopsis sp. LSu2-4 isolated from halophytes.</title>
        <authorList>
            <person name="Duangmal K."/>
            <person name="Chantavorakit T."/>
        </authorList>
    </citation>
    <scope>NUCLEOTIDE SEQUENCE</scope>
    <source>
        <strain evidence="3">LSu2-4</strain>
    </source>
</reference>
<feature type="compositionally biased region" description="Basic and acidic residues" evidence="1">
    <location>
        <begin position="354"/>
        <end position="364"/>
    </location>
</feature>
<evidence type="ECO:0000313" key="4">
    <source>
        <dbReference type="Proteomes" id="UP001165685"/>
    </source>
</evidence>
<evidence type="ECO:0000256" key="1">
    <source>
        <dbReference type="SAM" id="MobiDB-lite"/>
    </source>
</evidence>
<comment type="caution">
    <text evidence="3">The sequence shown here is derived from an EMBL/GenBank/DDBJ whole genome shotgun (WGS) entry which is preliminary data.</text>
</comment>
<keyword evidence="2" id="KW-1133">Transmembrane helix</keyword>
<feature type="region of interest" description="Disordered" evidence="1">
    <location>
        <begin position="1"/>
        <end position="26"/>
    </location>
</feature>
<feature type="transmembrane region" description="Helical" evidence="2">
    <location>
        <begin position="162"/>
        <end position="184"/>
    </location>
</feature>
<feature type="region of interest" description="Disordered" evidence="1">
    <location>
        <begin position="338"/>
        <end position="364"/>
    </location>
</feature>